<dbReference type="PIRSF" id="PIRSF026649">
    <property type="entry name" value="MsbB"/>
    <property type="match status" value="1"/>
</dbReference>
<evidence type="ECO:0000256" key="3">
    <source>
        <dbReference type="ARBA" id="ARBA00022519"/>
    </source>
</evidence>
<organism evidence="7 8">
    <name type="scientific">Desulfoluna butyratoxydans</name>
    <dbReference type="NCBI Taxonomy" id="231438"/>
    <lineage>
        <taxon>Bacteria</taxon>
        <taxon>Pseudomonadati</taxon>
        <taxon>Thermodesulfobacteriota</taxon>
        <taxon>Desulfobacteria</taxon>
        <taxon>Desulfobacterales</taxon>
        <taxon>Desulfolunaceae</taxon>
        <taxon>Desulfoluna</taxon>
    </lineage>
</organism>
<keyword evidence="2" id="KW-1003">Cell membrane</keyword>
<dbReference type="InterPro" id="IPR004960">
    <property type="entry name" value="LipA_acyltrans"/>
</dbReference>
<evidence type="ECO:0000256" key="6">
    <source>
        <dbReference type="ARBA" id="ARBA00023315"/>
    </source>
</evidence>
<keyword evidence="4 7" id="KW-0808">Transferase</keyword>
<evidence type="ECO:0000256" key="1">
    <source>
        <dbReference type="ARBA" id="ARBA00004533"/>
    </source>
</evidence>
<dbReference type="PANTHER" id="PTHR30606">
    <property type="entry name" value="LIPID A BIOSYNTHESIS LAUROYL ACYLTRANSFERASE"/>
    <property type="match status" value="1"/>
</dbReference>
<dbReference type="AlphaFoldDB" id="A0A4U8YJU5"/>
<gene>
    <name evidence="7" type="ORF">MSL71_12390</name>
</gene>
<dbReference type="GO" id="GO:0005886">
    <property type="term" value="C:plasma membrane"/>
    <property type="evidence" value="ECO:0007669"/>
    <property type="project" value="UniProtKB-SubCell"/>
</dbReference>
<keyword evidence="6 7" id="KW-0012">Acyltransferase</keyword>
<accession>A0A4U8YJU5</accession>
<dbReference type="GO" id="GO:0016746">
    <property type="term" value="F:acyltransferase activity"/>
    <property type="evidence" value="ECO:0007669"/>
    <property type="project" value="UniProtKB-KW"/>
</dbReference>
<keyword evidence="3" id="KW-0997">Cell inner membrane</keyword>
<evidence type="ECO:0000256" key="2">
    <source>
        <dbReference type="ARBA" id="ARBA00022475"/>
    </source>
</evidence>
<sequence>MTIKHYFEHMAYHLIRLTLTLIGLIPQHRADRLAHFLGHAWFKGDIRRRLVAMDNLTHAFGDSMDQQELTALARRNFVNTARMLFELGQSTRWHLKSVSDHFRYYGQHHVINAHKKGKGVLVVMAHMGNWEFLAPAIVASGLQPAAVYRPLDFAPLDRYTKEMREKFGCRMYPTRKAVDGILRELDQGNLVGLLIDQNASKPHQRVFVDFMGRKASAHKGLAQIAAVTGVPVISFFVVREHGKFRAEFGPELPVVDTGNPQQDLVTNTQTFNRVIETMVRRYPDQWLWGHRRWKTRPEEESASGGPAGGQTFSLIYKTGFDKQVLSNPFQAPPK</sequence>
<evidence type="ECO:0000256" key="5">
    <source>
        <dbReference type="ARBA" id="ARBA00023136"/>
    </source>
</evidence>
<dbReference type="RefSeq" id="WP_180137878.1">
    <property type="nucleotide sequence ID" value="NZ_CAADHO010000002.1"/>
</dbReference>
<dbReference type="EMBL" id="CAADHO010000002">
    <property type="protein sequence ID" value="VFQ43604.1"/>
    <property type="molecule type" value="Genomic_DNA"/>
</dbReference>
<evidence type="ECO:0000313" key="7">
    <source>
        <dbReference type="EMBL" id="VFQ43604.1"/>
    </source>
</evidence>
<evidence type="ECO:0000313" key="8">
    <source>
        <dbReference type="Proteomes" id="UP000507962"/>
    </source>
</evidence>
<keyword evidence="5" id="KW-0472">Membrane</keyword>
<proteinExistence type="predicted"/>
<reference evidence="7 8" key="1">
    <citation type="submission" date="2019-03" db="EMBL/GenBank/DDBJ databases">
        <authorList>
            <person name="Nijsse B."/>
        </authorList>
    </citation>
    <scope>NUCLEOTIDE SEQUENCE [LARGE SCALE GENOMIC DNA]</scope>
    <source>
        <strain evidence="7">Desulfoluna butyratoxydans MSL71</strain>
    </source>
</reference>
<dbReference type="CDD" id="cd07984">
    <property type="entry name" value="LPLAT_LABLAT-like"/>
    <property type="match status" value="1"/>
</dbReference>
<dbReference type="Pfam" id="PF03279">
    <property type="entry name" value="Lip_A_acyltrans"/>
    <property type="match status" value="1"/>
</dbReference>
<dbReference type="GO" id="GO:0009247">
    <property type="term" value="P:glycolipid biosynthetic process"/>
    <property type="evidence" value="ECO:0007669"/>
    <property type="project" value="UniProtKB-ARBA"/>
</dbReference>
<name>A0A4U8YJU5_9BACT</name>
<keyword evidence="8" id="KW-1185">Reference proteome</keyword>
<comment type="subcellular location">
    <subcellularLocation>
        <location evidence="1">Cell inner membrane</location>
    </subcellularLocation>
</comment>
<dbReference type="Proteomes" id="UP000507962">
    <property type="component" value="Unassembled WGS sequence"/>
</dbReference>
<protein>
    <submittedName>
        <fullName evidence="7">Bacterial lipid a biosynthesis acyltransferase</fullName>
    </submittedName>
</protein>
<evidence type="ECO:0000256" key="4">
    <source>
        <dbReference type="ARBA" id="ARBA00022679"/>
    </source>
</evidence>
<dbReference type="PANTHER" id="PTHR30606:SF10">
    <property type="entry name" value="PHOSPHATIDYLINOSITOL MANNOSIDE ACYLTRANSFERASE"/>
    <property type="match status" value="1"/>
</dbReference>